<evidence type="ECO:0000313" key="3">
    <source>
        <dbReference type="RefSeq" id="XP_026193556.1"/>
    </source>
</evidence>
<keyword evidence="2" id="KW-1185">Reference proteome</keyword>
<evidence type="ECO:0000256" key="1">
    <source>
        <dbReference type="SAM" id="MobiDB-lite"/>
    </source>
</evidence>
<feature type="compositionally biased region" description="Polar residues" evidence="1">
    <location>
        <begin position="1"/>
        <end position="11"/>
    </location>
</feature>
<organism evidence="2 3">
    <name type="scientific">Cyclospora cayetanensis</name>
    <dbReference type="NCBI Taxonomy" id="88456"/>
    <lineage>
        <taxon>Eukaryota</taxon>
        <taxon>Sar</taxon>
        <taxon>Alveolata</taxon>
        <taxon>Apicomplexa</taxon>
        <taxon>Conoidasida</taxon>
        <taxon>Coccidia</taxon>
        <taxon>Eucoccidiorida</taxon>
        <taxon>Eimeriorina</taxon>
        <taxon>Eimeriidae</taxon>
        <taxon>Cyclospora</taxon>
    </lineage>
</organism>
<dbReference type="AlphaFoldDB" id="A0A6P6S046"/>
<feature type="region of interest" description="Disordered" evidence="1">
    <location>
        <begin position="215"/>
        <end position="242"/>
    </location>
</feature>
<dbReference type="OrthoDB" id="340166at2759"/>
<evidence type="ECO:0000313" key="2">
    <source>
        <dbReference type="Proteomes" id="UP000515125"/>
    </source>
</evidence>
<feature type="compositionally biased region" description="Acidic residues" evidence="1">
    <location>
        <begin position="215"/>
        <end position="226"/>
    </location>
</feature>
<feature type="region of interest" description="Disordered" evidence="1">
    <location>
        <begin position="1"/>
        <end position="107"/>
    </location>
</feature>
<proteinExistence type="predicted"/>
<accession>A0A6P6S046</accession>
<sequence length="468" mass="50378">MGPLASSNGQASAPLCEGGAATPRRYTPETAARAAPSGARAVSAALSATVASPASKRGPPRPGGLLRAVGRGNAPVSHLAPSEPRGRRTALLPPQLPAPAPAGALSHPPEYYRDKTLKLAHEASAFSLLAEGWPLSKFEASDVVVFNKSLYFVCDSTFSLMKTGFGLEPLSPENELIGLPERNGSLESDWEALWVDDVTGVFYVVREAITHNFDEEDREEALETEQPEQPKAQSQKRKGRKKPFHAHIEELTLHGNTYTLEATCTTEFSFSAGNKGLEGLVGFRGPKGEIYLLGLCEGNFCKGGEKGRTPGNGRMVLMQKETDGQKCTWKTLKVLELPSEISFPDYSAVTTRGNRIAIASQEGSTLWIGKINQEEVTDDKGQRSVVLSSPEELEVLPGGRVLHFPRDESCEIMYCNIEGIAFINDRLIAAGGQFERPTSNVAVTCGIHSTAFPSRGRRLTGEPSESAA</sequence>
<feature type="compositionally biased region" description="Low complexity" evidence="1">
    <location>
        <begin position="31"/>
        <end position="55"/>
    </location>
</feature>
<dbReference type="Proteomes" id="UP000515125">
    <property type="component" value="Unplaced"/>
</dbReference>
<name>A0A6P6S046_9EIME</name>
<dbReference type="RefSeq" id="XP_026193556.1">
    <property type="nucleotide sequence ID" value="XM_026337771.1"/>
</dbReference>
<gene>
    <name evidence="3" type="primary">LOC34620013</name>
</gene>
<reference evidence="3" key="1">
    <citation type="submission" date="2025-08" db="UniProtKB">
        <authorList>
            <consortium name="RefSeq"/>
        </authorList>
    </citation>
    <scope>IDENTIFICATION</scope>
</reference>
<protein>
    <submittedName>
        <fullName evidence="3">Uncharacterized protein LOC34620013</fullName>
    </submittedName>
</protein>
<dbReference type="GeneID" id="34620013"/>